<organism evidence="2 3">
    <name type="scientific">Kingdonia uniflora</name>
    <dbReference type="NCBI Taxonomy" id="39325"/>
    <lineage>
        <taxon>Eukaryota</taxon>
        <taxon>Viridiplantae</taxon>
        <taxon>Streptophyta</taxon>
        <taxon>Embryophyta</taxon>
        <taxon>Tracheophyta</taxon>
        <taxon>Spermatophyta</taxon>
        <taxon>Magnoliopsida</taxon>
        <taxon>Ranunculales</taxon>
        <taxon>Circaeasteraceae</taxon>
        <taxon>Kingdonia</taxon>
    </lineage>
</organism>
<dbReference type="InterPro" id="IPR045286">
    <property type="entry name" value="FBS1-like"/>
</dbReference>
<proteinExistence type="predicted"/>
<feature type="domain" description="F-box" evidence="1">
    <location>
        <begin position="68"/>
        <end position="118"/>
    </location>
</feature>
<keyword evidence="3" id="KW-1185">Reference proteome</keyword>
<gene>
    <name evidence="2" type="ORF">GIB67_031204</name>
</gene>
<evidence type="ECO:0000313" key="2">
    <source>
        <dbReference type="EMBL" id="KAF6167621.1"/>
    </source>
</evidence>
<evidence type="ECO:0000313" key="3">
    <source>
        <dbReference type="Proteomes" id="UP000541444"/>
    </source>
</evidence>
<dbReference type="EMBL" id="JACGCM010000723">
    <property type="protein sequence ID" value="KAF6167621.1"/>
    <property type="molecule type" value="Genomic_DNA"/>
</dbReference>
<dbReference type="SUPFAM" id="SSF81383">
    <property type="entry name" value="F-box domain"/>
    <property type="match status" value="1"/>
</dbReference>
<name>A0A7J7NK40_9MAGN</name>
<dbReference type="CDD" id="cd09917">
    <property type="entry name" value="F-box_SF"/>
    <property type="match status" value="1"/>
</dbReference>
<protein>
    <recommendedName>
        <fullName evidence="1">F-box domain-containing protein</fullName>
    </recommendedName>
</protein>
<dbReference type="PANTHER" id="PTHR34049:SF1">
    <property type="entry name" value="F-BOX PROTEIN SKIP27"/>
    <property type="match status" value="1"/>
</dbReference>
<dbReference type="OrthoDB" id="786450at2759"/>
<dbReference type="Proteomes" id="UP000541444">
    <property type="component" value="Unassembled WGS sequence"/>
</dbReference>
<dbReference type="InterPro" id="IPR036047">
    <property type="entry name" value="F-box-like_dom_sf"/>
</dbReference>
<dbReference type="InterPro" id="IPR001810">
    <property type="entry name" value="F-box_dom"/>
</dbReference>
<reference evidence="2 3" key="1">
    <citation type="journal article" date="2020" name="IScience">
        <title>Genome Sequencing of the Endangered Kingdonia uniflora (Circaeasteraceae, Ranunculales) Reveals Potential Mechanisms of Evolutionary Specialization.</title>
        <authorList>
            <person name="Sun Y."/>
            <person name="Deng T."/>
            <person name="Zhang A."/>
            <person name="Moore M.J."/>
            <person name="Landis J.B."/>
            <person name="Lin N."/>
            <person name="Zhang H."/>
            <person name="Zhang X."/>
            <person name="Huang J."/>
            <person name="Zhang X."/>
            <person name="Sun H."/>
            <person name="Wang H."/>
        </authorList>
    </citation>
    <scope>NUCLEOTIDE SEQUENCE [LARGE SCALE GENOMIC DNA]</scope>
    <source>
        <strain evidence="2">TB1705</strain>
        <tissue evidence="2">Leaf</tissue>
    </source>
</reference>
<sequence>MALGKNSTKSRNTNVVDKKLGVVHCTGAMGKKRVIVSNELESSFSSGSPSRTPLKKTYISSCCNAEEGSTLEALPQDILVKILCGVDHEDLSRLYHVSKAVHEAALIAKRWHFAFTTPSSRISRVSTDLKDTDSNCGNGLKRQRDIKSRMNGKKLADITVALFRSDKEEQLLSDGFMEIDI</sequence>
<dbReference type="PANTHER" id="PTHR34049">
    <property type="entry name" value="F-BOX PROTEIN SKIP27"/>
    <property type="match status" value="1"/>
</dbReference>
<dbReference type="AlphaFoldDB" id="A0A7J7NK40"/>
<evidence type="ECO:0000259" key="1">
    <source>
        <dbReference type="PROSITE" id="PS50181"/>
    </source>
</evidence>
<accession>A0A7J7NK40</accession>
<comment type="caution">
    <text evidence="2">The sequence shown here is derived from an EMBL/GenBank/DDBJ whole genome shotgun (WGS) entry which is preliminary data.</text>
</comment>
<dbReference type="PROSITE" id="PS50181">
    <property type="entry name" value="FBOX"/>
    <property type="match status" value="1"/>
</dbReference>